<proteinExistence type="inferred from homology"/>
<feature type="domain" description="Acyl-CoA thioesterase-like C-terminal" evidence="4">
    <location>
        <begin position="177"/>
        <end position="297"/>
    </location>
</feature>
<dbReference type="SUPFAM" id="SSF54637">
    <property type="entry name" value="Thioesterase/thiol ester dehydrase-isomerase"/>
    <property type="match status" value="2"/>
</dbReference>
<evidence type="ECO:0000256" key="2">
    <source>
        <dbReference type="ARBA" id="ARBA00022801"/>
    </source>
</evidence>
<comment type="similarity">
    <text evidence="1">Belongs to the C/M/P thioester hydrolase family.</text>
</comment>
<dbReference type="InterPro" id="IPR049450">
    <property type="entry name" value="ACOT8-like_C"/>
</dbReference>
<dbReference type="Pfam" id="PF13622">
    <property type="entry name" value="4HBT_3"/>
    <property type="match status" value="1"/>
</dbReference>
<dbReference type="CDD" id="cd03444">
    <property type="entry name" value="Thioesterase_II_repeat1"/>
    <property type="match status" value="1"/>
</dbReference>
<dbReference type="RefSeq" id="WP_133882363.1">
    <property type="nucleotide sequence ID" value="NZ_MWIN01000018.1"/>
</dbReference>
<name>A0A4R7P5U7_9GAMM</name>
<dbReference type="GO" id="GO:0006637">
    <property type="term" value="P:acyl-CoA metabolic process"/>
    <property type="evidence" value="ECO:0007669"/>
    <property type="project" value="InterPro"/>
</dbReference>
<dbReference type="Gene3D" id="2.40.160.210">
    <property type="entry name" value="Acyl-CoA thioesterase, double hotdog domain"/>
    <property type="match status" value="1"/>
</dbReference>
<evidence type="ECO:0000313" key="6">
    <source>
        <dbReference type="Proteomes" id="UP000295341"/>
    </source>
</evidence>
<dbReference type="OrthoDB" id="9781019at2"/>
<dbReference type="InterPro" id="IPR049449">
    <property type="entry name" value="TesB_ACOT8-like_N"/>
</dbReference>
<dbReference type="InterPro" id="IPR003703">
    <property type="entry name" value="Acyl_CoA_thio"/>
</dbReference>
<organism evidence="5 6">
    <name type="scientific">Panacagrimonas perspica</name>
    <dbReference type="NCBI Taxonomy" id="381431"/>
    <lineage>
        <taxon>Bacteria</taxon>
        <taxon>Pseudomonadati</taxon>
        <taxon>Pseudomonadota</taxon>
        <taxon>Gammaproteobacteria</taxon>
        <taxon>Nevskiales</taxon>
        <taxon>Nevskiaceae</taxon>
        <taxon>Panacagrimonas</taxon>
    </lineage>
</organism>
<reference evidence="5 6" key="1">
    <citation type="submission" date="2019-03" db="EMBL/GenBank/DDBJ databases">
        <title>Genomic Encyclopedia of Type Strains, Phase IV (KMG-IV): sequencing the most valuable type-strain genomes for metagenomic binning, comparative biology and taxonomic classification.</title>
        <authorList>
            <person name="Goeker M."/>
        </authorList>
    </citation>
    <scope>NUCLEOTIDE SEQUENCE [LARGE SCALE GENOMIC DNA]</scope>
    <source>
        <strain evidence="5 6">DSM 26377</strain>
    </source>
</reference>
<dbReference type="AlphaFoldDB" id="A0A4R7P5U7"/>
<evidence type="ECO:0000256" key="1">
    <source>
        <dbReference type="ARBA" id="ARBA00006538"/>
    </source>
</evidence>
<dbReference type="Proteomes" id="UP000295341">
    <property type="component" value="Unassembled WGS sequence"/>
</dbReference>
<evidence type="ECO:0000313" key="5">
    <source>
        <dbReference type="EMBL" id="TDU28842.1"/>
    </source>
</evidence>
<dbReference type="InterPro" id="IPR042171">
    <property type="entry name" value="Acyl-CoA_hotdog"/>
</dbReference>
<protein>
    <submittedName>
        <fullName evidence="5">Acyl-CoA thioesterase-2</fullName>
    </submittedName>
</protein>
<gene>
    <name evidence="5" type="ORF">DFR24_3222</name>
</gene>
<feature type="domain" description="Acyl-CoA thioesterase-like N-terminal HotDog" evidence="3">
    <location>
        <begin position="44"/>
        <end position="119"/>
    </location>
</feature>
<dbReference type="GO" id="GO:0005829">
    <property type="term" value="C:cytosol"/>
    <property type="evidence" value="ECO:0007669"/>
    <property type="project" value="TreeGrafter"/>
</dbReference>
<dbReference type="GO" id="GO:0047617">
    <property type="term" value="F:fatty acyl-CoA hydrolase activity"/>
    <property type="evidence" value="ECO:0007669"/>
    <property type="project" value="InterPro"/>
</dbReference>
<sequence>MGSTNDTQRSGDTPPWNPIELEGALRLDPVGPDRYVNPRLGLNMNGNLFGGQFIANTLSAAMLSCPTRVPRSIQGVFLRPGRAGQTLELIVERAHDGARLSHRRVQMIQSDRLIFSAQVYLNDAHVLAPPQHQVQARDLAPAPESLADIEALSAAVGDRVPERIRQRLLSKKSVQVKPVRGAEGLLSRSPEPRLATWLKPTVAISSEPLLQYAALAFLSDYWLCWPTRSPHTEGLLDPSNRMHSLDHSMWFHAAPSVDDWLLYEVESPVAGNGFGFGRGAMFNRDGLLLASAAQQALLD</sequence>
<accession>A0A4R7P5U7</accession>
<dbReference type="PANTHER" id="PTHR11066">
    <property type="entry name" value="ACYL-COA THIOESTERASE"/>
    <property type="match status" value="1"/>
</dbReference>
<dbReference type="GO" id="GO:0009062">
    <property type="term" value="P:fatty acid catabolic process"/>
    <property type="evidence" value="ECO:0007669"/>
    <property type="project" value="TreeGrafter"/>
</dbReference>
<evidence type="ECO:0000259" key="3">
    <source>
        <dbReference type="Pfam" id="PF13622"/>
    </source>
</evidence>
<dbReference type="InterPro" id="IPR029069">
    <property type="entry name" value="HotDog_dom_sf"/>
</dbReference>
<comment type="caution">
    <text evidence="5">The sequence shown here is derived from an EMBL/GenBank/DDBJ whole genome shotgun (WGS) entry which is preliminary data.</text>
</comment>
<dbReference type="EMBL" id="SOBT01000009">
    <property type="protein sequence ID" value="TDU28842.1"/>
    <property type="molecule type" value="Genomic_DNA"/>
</dbReference>
<evidence type="ECO:0000259" key="4">
    <source>
        <dbReference type="Pfam" id="PF20789"/>
    </source>
</evidence>
<dbReference type="Pfam" id="PF20789">
    <property type="entry name" value="4HBT_3C"/>
    <property type="match status" value="1"/>
</dbReference>
<dbReference type="CDD" id="cd03445">
    <property type="entry name" value="Thioesterase_II_repeat2"/>
    <property type="match status" value="1"/>
</dbReference>
<keyword evidence="2" id="KW-0378">Hydrolase</keyword>
<dbReference type="PANTHER" id="PTHR11066:SF34">
    <property type="entry name" value="ACYL-COENZYME A THIOESTERASE 8"/>
    <property type="match status" value="1"/>
</dbReference>
<keyword evidence="6" id="KW-1185">Reference proteome</keyword>